<keyword evidence="2" id="KW-1185">Reference proteome</keyword>
<evidence type="ECO:0000313" key="1">
    <source>
        <dbReference type="EMBL" id="GIY03000.1"/>
    </source>
</evidence>
<dbReference type="Proteomes" id="UP001054837">
    <property type="component" value="Unassembled WGS sequence"/>
</dbReference>
<organism evidence="1 2">
    <name type="scientific">Caerostris darwini</name>
    <dbReference type="NCBI Taxonomy" id="1538125"/>
    <lineage>
        <taxon>Eukaryota</taxon>
        <taxon>Metazoa</taxon>
        <taxon>Ecdysozoa</taxon>
        <taxon>Arthropoda</taxon>
        <taxon>Chelicerata</taxon>
        <taxon>Arachnida</taxon>
        <taxon>Araneae</taxon>
        <taxon>Araneomorphae</taxon>
        <taxon>Entelegynae</taxon>
        <taxon>Araneoidea</taxon>
        <taxon>Araneidae</taxon>
        <taxon>Caerostris</taxon>
    </lineage>
</organism>
<dbReference type="AlphaFoldDB" id="A0AAV4Q0Q0"/>
<reference evidence="1 2" key="1">
    <citation type="submission" date="2021-06" db="EMBL/GenBank/DDBJ databases">
        <title>Caerostris darwini draft genome.</title>
        <authorList>
            <person name="Kono N."/>
            <person name="Arakawa K."/>
        </authorList>
    </citation>
    <scope>NUCLEOTIDE SEQUENCE [LARGE SCALE GENOMIC DNA]</scope>
</reference>
<sequence length="160" mass="18299">MSGVNKVIWAAKLCYQREQGHGARLSRLRASPPPSWRLFLLQGRKKTFSLHFIEDLPALDDTFEESPGQLREGSLKESIARNKYRTGSGFRVFKSLSKHRSSCEERWLADRPRKRVVHVSSSAGNLTHQHAMAFSSYDNKISLLIVARRALRDFIGRFGQ</sequence>
<proteinExistence type="predicted"/>
<dbReference type="EMBL" id="BPLQ01003766">
    <property type="protein sequence ID" value="GIY03000.1"/>
    <property type="molecule type" value="Genomic_DNA"/>
</dbReference>
<evidence type="ECO:0000313" key="2">
    <source>
        <dbReference type="Proteomes" id="UP001054837"/>
    </source>
</evidence>
<protein>
    <submittedName>
        <fullName evidence="1">Uncharacterized protein</fullName>
    </submittedName>
</protein>
<gene>
    <name evidence="1" type="ORF">CDAR_407711</name>
</gene>
<accession>A0AAV4Q0Q0</accession>
<comment type="caution">
    <text evidence="1">The sequence shown here is derived from an EMBL/GenBank/DDBJ whole genome shotgun (WGS) entry which is preliminary data.</text>
</comment>
<name>A0AAV4Q0Q0_9ARAC</name>